<proteinExistence type="predicted"/>
<dbReference type="InterPro" id="IPR010802">
    <property type="entry name" value="DUF1400"/>
</dbReference>
<dbReference type="Pfam" id="PF07176">
    <property type="entry name" value="DUF1400"/>
    <property type="match status" value="1"/>
</dbReference>
<protein>
    <recommendedName>
        <fullName evidence="1">DUF1400 domain-containing protein</fullName>
    </recommendedName>
</protein>
<reference evidence="2" key="1">
    <citation type="submission" date="2022-04" db="EMBL/GenBank/DDBJ databases">
        <title>Complete genome sequence of a cyanobacterium, Nostoc sp. SO-36, isolated in Antarctica.</title>
        <authorList>
            <person name="Kanesaki Y."/>
            <person name="Effendi D."/>
            <person name="Sakamoto T."/>
            <person name="Ohtani S."/>
            <person name="Awai K."/>
        </authorList>
    </citation>
    <scope>NUCLEOTIDE SEQUENCE</scope>
    <source>
        <strain evidence="2">SO-36</strain>
    </source>
</reference>
<accession>A0ABN6Q760</accession>
<feature type="domain" description="DUF1400" evidence="1">
    <location>
        <begin position="58"/>
        <end position="183"/>
    </location>
</feature>
<dbReference type="EMBL" id="AP025732">
    <property type="protein sequence ID" value="BDI17272.1"/>
    <property type="molecule type" value="Genomic_DNA"/>
</dbReference>
<gene>
    <name evidence="2" type="ORF">ANSO36C_30740</name>
</gene>
<evidence type="ECO:0000313" key="2">
    <source>
        <dbReference type="EMBL" id="BDI17272.1"/>
    </source>
</evidence>
<name>A0ABN6Q760_NOSCO</name>
<dbReference type="Proteomes" id="UP001055453">
    <property type="component" value="Chromosome"/>
</dbReference>
<keyword evidence="3" id="KW-1185">Reference proteome</keyword>
<evidence type="ECO:0000313" key="3">
    <source>
        <dbReference type="Proteomes" id="UP001055453"/>
    </source>
</evidence>
<organism evidence="2 3">
    <name type="scientific">Nostoc cf. commune SO-36</name>
    <dbReference type="NCBI Taxonomy" id="449208"/>
    <lineage>
        <taxon>Bacteria</taxon>
        <taxon>Bacillati</taxon>
        <taxon>Cyanobacteriota</taxon>
        <taxon>Cyanophyceae</taxon>
        <taxon>Nostocales</taxon>
        <taxon>Nostocaceae</taxon>
        <taxon>Nostoc</taxon>
    </lineage>
</organism>
<sequence length="207" mass="23677">MYYYLKLDAANSFAEISSDQKQTYWKLAEMRFKFLGLRRTLLLVGSICLLFLSSPVFAAEQVVLNYGIFRESLSVEELSTFAQTGELSRSLRVNFALARQDPKAIRQYLTEPVKVNLVFLDRVLNSQIGNIILDQISQVIYTPSRRADRQALRAALVISASQDGQVSLIEIIENYPTNEVEVDGKRLESAYRQLRRLQTSLQDLLNF</sequence>
<evidence type="ECO:0000259" key="1">
    <source>
        <dbReference type="Pfam" id="PF07176"/>
    </source>
</evidence>